<dbReference type="EMBL" id="CADEAL010000212">
    <property type="protein sequence ID" value="CAB1416502.1"/>
    <property type="molecule type" value="Genomic_DNA"/>
</dbReference>
<dbReference type="Proteomes" id="UP001153269">
    <property type="component" value="Unassembled WGS sequence"/>
</dbReference>
<reference evidence="2" key="1">
    <citation type="submission" date="2020-03" db="EMBL/GenBank/DDBJ databases">
        <authorList>
            <person name="Weist P."/>
        </authorList>
    </citation>
    <scope>NUCLEOTIDE SEQUENCE</scope>
</reference>
<feature type="region of interest" description="Disordered" evidence="1">
    <location>
        <begin position="446"/>
        <end position="472"/>
    </location>
</feature>
<feature type="region of interest" description="Disordered" evidence="1">
    <location>
        <begin position="499"/>
        <end position="525"/>
    </location>
</feature>
<feature type="region of interest" description="Disordered" evidence="1">
    <location>
        <begin position="598"/>
        <end position="645"/>
    </location>
</feature>
<accession>A0A9N7TPG5</accession>
<evidence type="ECO:0000313" key="2">
    <source>
        <dbReference type="EMBL" id="CAB1416502.1"/>
    </source>
</evidence>
<name>A0A9N7TPG5_PLEPL</name>
<comment type="caution">
    <text evidence="2">The sequence shown here is derived from an EMBL/GenBank/DDBJ whole genome shotgun (WGS) entry which is preliminary data.</text>
</comment>
<sequence>MNPKGSRFPGPRHPPTPLSHSRTPTHPVHACGPNPPHPHITLSDTLSRPHHHYLPLLSHENTHLLIPLHPLLAESIAAYSRTLAARPPISCSTAGTDTASRGLDITRVHAASAPFSAVAIPRSLSRYGVVLGSSTLEHHSLPICPLSCSPSCNAFRLPPASWVYPARSHQSSAILASAPAPLLAPGYQTYPPTLGTAGAIGLAHRASKSLPQTLRISSAASGSVRLSTTVFLVIPSLLSNLTRIWLALEPHERISVPHMHSLLFWASLKLSGLSFIVITHRDVCETVRHRVARTGLSSLFASPVAAPLASRLFAATFAALARPRSQTQRTSARIPTHSHLIAARTLGTLDHPAVSRHRHHAGRGHLRIDARDIRRFDGLHGSPAFCFSALRACCVSTAVVAAVGLRGLVLSLLVRLRECPSSTTDPPPPQPAATLQRLTHLMETSFSTDTQQPPSPLQHTSDGNRKKGGPSKYDFSIIYQTDTFKESQTELATHYHPTLIPPEAKTGTSPQLTSKTARCEQHPSCPTVLRSRKTLERKRAATAAAMHGPPEHRACWEPQLTLARLCEPQLPGYSSGPLLINHGRSTCATHSYPDTVRLRAPPSVPHPRILAPTTSASQPHTDEATHHSALPQNPSSAHGAPNQIL</sequence>
<feature type="region of interest" description="Disordered" evidence="1">
    <location>
        <begin position="1"/>
        <end position="44"/>
    </location>
</feature>
<evidence type="ECO:0000256" key="1">
    <source>
        <dbReference type="SAM" id="MobiDB-lite"/>
    </source>
</evidence>
<feature type="compositionally biased region" description="Polar residues" evidence="1">
    <location>
        <begin position="506"/>
        <end position="516"/>
    </location>
</feature>
<feature type="compositionally biased region" description="Polar residues" evidence="1">
    <location>
        <begin position="446"/>
        <end position="461"/>
    </location>
</feature>
<evidence type="ECO:0000313" key="3">
    <source>
        <dbReference type="Proteomes" id="UP001153269"/>
    </source>
</evidence>
<proteinExistence type="predicted"/>
<organism evidence="2 3">
    <name type="scientific">Pleuronectes platessa</name>
    <name type="common">European plaice</name>
    <dbReference type="NCBI Taxonomy" id="8262"/>
    <lineage>
        <taxon>Eukaryota</taxon>
        <taxon>Metazoa</taxon>
        <taxon>Chordata</taxon>
        <taxon>Craniata</taxon>
        <taxon>Vertebrata</taxon>
        <taxon>Euteleostomi</taxon>
        <taxon>Actinopterygii</taxon>
        <taxon>Neopterygii</taxon>
        <taxon>Teleostei</taxon>
        <taxon>Neoteleostei</taxon>
        <taxon>Acanthomorphata</taxon>
        <taxon>Carangaria</taxon>
        <taxon>Pleuronectiformes</taxon>
        <taxon>Pleuronectoidei</taxon>
        <taxon>Pleuronectidae</taxon>
        <taxon>Pleuronectes</taxon>
    </lineage>
</organism>
<gene>
    <name evidence="2" type="ORF">PLEPLA_LOCUS4293</name>
</gene>
<keyword evidence="3" id="KW-1185">Reference proteome</keyword>
<dbReference type="AlphaFoldDB" id="A0A9N7TPG5"/>
<protein>
    <submittedName>
        <fullName evidence="2">Uncharacterized protein</fullName>
    </submittedName>
</protein>